<reference evidence="2" key="1">
    <citation type="journal article" date="2021" name="PeerJ">
        <title>Extensive microbial diversity within the chicken gut microbiome revealed by metagenomics and culture.</title>
        <authorList>
            <person name="Gilroy R."/>
            <person name="Ravi A."/>
            <person name="Getino M."/>
            <person name="Pursley I."/>
            <person name="Horton D.L."/>
            <person name="Alikhan N.F."/>
            <person name="Baker D."/>
            <person name="Gharbi K."/>
            <person name="Hall N."/>
            <person name="Watson M."/>
            <person name="Adriaenssens E.M."/>
            <person name="Foster-Nyarko E."/>
            <person name="Jarju S."/>
            <person name="Secka A."/>
            <person name="Antonio M."/>
            <person name="Oren A."/>
            <person name="Chaudhuri R.R."/>
            <person name="La Ragione R."/>
            <person name="Hildebrand F."/>
            <person name="Pallen M.J."/>
        </authorList>
    </citation>
    <scope>NUCLEOTIDE SEQUENCE</scope>
    <source>
        <strain evidence="2">CHK192-9172</strain>
    </source>
</reference>
<organism evidence="2 3">
    <name type="scientific">Candidatus Eubacterium avistercoris</name>
    <dbReference type="NCBI Taxonomy" id="2838567"/>
    <lineage>
        <taxon>Bacteria</taxon>
        <taxon>Bacillati</taxon>
        <taxon>Bacillota</taxon>
        <taxon>Clostridia</taxon>
        <taxon>Eubacteriales</taxon>
        <taxon>Eubacteriaceae</taxon>
        <taxon>Eubacterium</taxon>
    </lineage>
</organism>
<evidence type="ECO:0000313" key="2">
    <source>
        <dbReference type="EMBL" id="HIZ07966.1"/>
    </source>
</evidence>
<proteinExistence type="predicted"/>
<dbReference type="EMBL" id="DXCH01000235">
    <property type="protein sequence ID" value="HIZ07966.1"/>
    <property type="molecule type" value="Genomic_DNA"/>
</dbReference>
<comment type="caution">
    <text evidence="2">The sequence shown here is derived from an EMBL/GenBank/DDBJ whole genome shotgun (WGS) entry which is preliminary data.</text>
</comment>
<gene>
    <name evidence="2" type="ORF">IAA08_08530</name>
</gene>
<accession>A0A9D2D3I7</accession>
<dbReference type="AlphaFoldDB" id="A0A9D2D3I7"/>
<dbReference type="Proteomes" id="UP000824024">
    <property type="component" value="Unassembled WGS sequence"/>
</dbReference>
<sequence>MKRLIREGDSVYMIDEECVKKKEQQERQKEMSWQTEKEKRKEDTAGTES</sequence>
<evidence type="ECO:0000256" key="1">
    <source>
        <dbReference type="SAM" id="MobiDB-lite"/>
    </source>
</evidence>
<name>A0A9D2D3I7_9FIRM</name>
<reference evidence="2" key="2">
    <citation type="submission" date="2021-04" db="EMBL/GenBank/DDBJ databases">
        <authorList>
            <person name="Gilroy R."/>
        </authorList>
    </citation>
    <scope>NUCLEOTIDE SEQUENCE</scope>
    <source>
        <strain evidence="2">CHK192-9172</strain>
    </source>
</reference>
<protein>
    <submittedName>
        <fullName evidence="2">Uncharacterized protein</fullName>
    </submittedName>
</protein>
<evidence type="ECO:0000313" key="3">
    <source>
        <dbReference type="Proteomes" id="UP000824024"/>
    </source>
</evidence>
<feature type="region of interest" description="Disordered" evidence="1">
    <location>
        <begin position="20"/>
        <end position="49"/>
    </location>
</feature>